<dbReference type="EMBL" id="QXFM01000073">
    <property type="protein sequence ID" value="RIV88156.1"/>
    <property type="molecule type" value="Genomic_DNA"/>
</dbReference>
<dbReference type="PIRSF" id="PIRSF000137">
    <property type="entry name" value="Alcohol_oxidase"/>
    <property type="match status" value="1"/>
</dbReference>
<feature type="binding site" evidence="5">
    <location>
        <position position="89"/>
    </location>
    <ligand>
        <name>FAD</name>
        <dbReference type="ChEBI" id="CHEBI:57692"/>
    </ligand>
</feature>
<dbReference type="InterPro" id="IPR012132">
    <property type="entry name" value="GMC_OxRdtase"/>
</dbReference>
<evidence type="ECO:0000256" key="2">
    <source>
        <dbReference type="ARBA" id="ARBA00010790"/>
    </source>
</evidence>
<proteinExistence type="inferred from homology"/>
<comment type="caution">
    <text evidence="9">The sequence shown here is derived from an EMBL/GenBank/DDBJ whole genome shotgun (WGS) entry which is preliminary data.</text>
</comment>
<keyword evidence="4 5" id="KW-0274">FAD</keyword>
<evidence type="ECO:0000259" key="7">
    <source>
        <dbReference type="PROSITE" id="PS00623"/>
    </source>
</evidence>
<dbReference type="Pfam" id="PF05199">
    <property type="entry name" value="GMC_oxred_C"/>
    <property type="match status" value="1"/>
</dbReference>
<keyword evidence="10" id="KW-1185">Reference proteome</keyword>
<dbReference type="RefSeq" id="WP_119592580.1">
    <property type="nucleotide sequence ID" value="NZ_QXFM01000073.1"/>
</dbReference>
<dbReference type="PROSITE" id="PS00623">
    <property type="entry name" value="GMC_OXRED_1"/>
    <property type="match status" value="1"/>
</dbReference>
<organism evidence="9 10">
    <name type="scientific">Aurantiacibacter xanthus</name>
    <dbReference type="NCBI Taxonomy" id="1784712"/>
    <lineage>
        <taxon>Bacteria</taxon>
        <taxon>Pseudomonadati</taxon>
        <taxon>Pseudomonadota</taxon>
        <taxon>Alphaproteobacteria</taxon>
        <taxon>Sphingomonadales</taxon>
        <taxon>Erythrobacteraceae</taxon>
        <taxon>Aurantiacibacter</taxon>
    </lineage>
</organism>
<dbReference type="SUPFAM" id="SSF54373">
    <property type="entry name" value="FAD-linked reductases, C-terminal domain"/>
    <property type="match status" value="1"/>
</dbReference>
<evidence type="ECO:0000259" key="8">
    <source>
        <dbReference type="PROSITE" id="PS00624"/>
    </source>
</evidence>
<dbReference type="PANTHER" id="PTHR11552:SF147">
    <property type="entry name" value="CHOLINE DEHYDROGENASE, MITOCHONDRIAL"/>
    <property type="match status" value="1"/>
</dbReference>
<comment type="cofactor">
    <cofactor evidence="1 5">
        <name>FAD</name>
        <dbReference type="ChEBI" id="CHEBI:57692"/>
    </cofactor>
</comment>
<gene>
    <name evidence="9" type="ORF">D2V17_08185</name>
</gene>
<evidence type="ECO:0000256" key="1">
    <source>
        <dbReference type="ARBA" id="ARBA00001974"/>
    </source>
</evidence>
<dbReference type="PROSITE" id="PS00624">
    <property type="entry name" value="GMC_OXRED_2"/>
    <property type="match status" value="1"/>
</dbReference>
<feature type="domain" description="Glucose-methanol-choline oxidoreductase N-terminal" evidence="7">
    <location>
        <begin position="83"/>
        <end position="106"/>
    </location>
</feature>
<dbReference type="Gene3D" id="3.30.560.10">
    <property type="entry name" value="Glucose Oxidase, domain 3"/>
    <property type="match status" value="1"/>
</dbReference>
<accession>A0A3A1P4W7</accession>
<dbReference type="GO" id="GO:0050660">
    <property type="term" value="F:flavin adenine dinucleotide binding"/>
    <property type="evidence" value="ECO:0007669"/>
    <property type="project" value="InterPro"/>
</dbReference>
<evidence type="ECO:0000313" key="10">
    <source>
        <dbReference type="Proteomes" id="UP000265366"/>
    </source>
</evidence>
<dbReference type="GO" id="GO:0008812">
    <property type="term" value="F:choline dehydrogenase activity"/>
    <property type="evidence" value="ECO:0007669"/>
    <property type="project" value="TreeGrafter"/>
</dbReference>
<keyword evidence="3 6" id="KW-0285">Flavoprotein</keyword>
<feature type="binding site" evidence="5">
    <location>
        <position position="221"/>
    </location>
    <ligand>
        <name>FAD</name>
        <dbReference type="ChEBI" id="CHEBI:57692"/>
    </ligand>
</feature>
<dbReference type="GO" id="GO:0019285">
    <property type="term" value="P:glycine betaine biosynthetic process from choline"/>
    <property type="evidence" value="ECO:0007669"/>
    <property type="project" value="TreeGrafter"/>
</dbReference>
<dbReference type="AlphaFoldDB" id="A0A3A1P4W7"/>
<dbReference type="OrthoDB" id="9785276at2"/>
<dbReference type="GO" id="GO:0016020">
    <property type="term" value="C:membrane"/>
    <property type="evidence" value="ECO:0007669"/>
    <property type="project" value="TreeGrafter"/>
</dbReference>
<dbReference type="InterPro" id="IPR000172">
    <property type="entry name" value="GMC_OxRdtase_N"/>
</dbReference>
<feature type="domain" description="Glucose-methanol-choline oxidoreductase N-terminal" evidence="8">
    <location>
        <begin position="256"/>
        <end position="270"/>
    </location>
</feature>
<dbReference type="SUPFAM" id="SSF51905">
    <property type="entry name" value="FAD/NAD(P)-binding domain"/>
    <property type="match status" value="1"/>
</dbReference>
<protein>
    <recommendedName>
        <fullName evidence="7 8">Glucose-methanol-choline oxidoreductase N-terminal domain-containing protein</fullName>
    </recommendedName>
</protein>
<evidence type="ECO:0000256" key="5">
    <source>
        <dbReference type="PIRSR" id="PIRSR000137-2"/>
    </source>
</evidence>
<name>A0A3A1P4W7_9SPHN</name>
<dbReference type="Gene3D" id="3.50.50.60">
    <property type="entry name" value="FAD/NAD(P)-binding domain"/>
    <property type="match status" value="1"/>
</dbReference>
<evidence type="ECO:0000256" key="4">
    <source>
        <dbReference type="ARBA" id="ARBA00022827"/>
    </source>
</evidence>
<reference evidence="9 10" key="1">
    <citation type="submission" date="2018-08" db="EMBL/GenBank/DDBJ databases">
        <title>Erythrobacter zhengii sp.nov., a bacterium isolated from deep-sea sediment.</title>
        <authorList>
            <person name="Fang C."/>
            <person name="Wu Y.-H."/>
            <person name="Sun C."/>
            <person name="Wang H."/>
            <person name="Cheng H."/>
            <person name="Meng F.-X."/>
            <person name="Wang C.-S."/>
            <person name="Xu X.-W."/>
        </authorList>
    </citation>
    <scope>NUCLEOTIDE SEQUENCE [LARGE SCALE GENOMIC DNA]</scope>
    <source>
        <strain evidence="9 10">CCTCC AB 2015396</strain>
    </source>
</reference>
<dbReference type="InterPro" id="IPR007867">
    <property type="entry name" value="GMC_OxRtase_C"/>
</dbReference>
<evidence type="ECO:0000313" key="9">
    <source>
        <dbReference type="EMBL" id="RIV88156.1"/>
    </source>
</evidence>
<dbReference type="Proteomes" id="UP000265366">
    <property type="component" value="Unassembled WGS sequence"/>
</dbReference>
<dbReference type="PANTHER" id="PTHR11552">
    <property type="entry name" value="GLUCOSE-METHANOL-CHOLINE GMC OXIDOREDUCTASE"/>
    <property type="match status" value="1"/>
</dbReference>
<dbReference type="Pfam" id="PF00732">
    <property type="entry name" value="GMC_oxred_N"/>
    <property type="match status" value="1"/>
</dbReference>
<evidence type="ECO:0000256" key="6">
    <source>
        <dbReference type="RuleBase" id="RU003968"/>
    </source>
</evidence>
<comment type="similarity">
    <text evidence="2 6">Belongs to the GMC oxidoreductase family.</text>
</comment>
<sequence length="535" mass="57939">MDSEHFDFIVVGAGSAGCVLANRLSEDGTSRVLLLEAGGDGERVDVAMPLAVSKLWPNPEITWGFLSEPEPELNGRQLQVARGKMLGGTSSLNGMMAIRGQPSDYDRWRDQGLPGWGYDDVLPFFRKLESHWRGESALHGGNGPVSVQPHPAPSPLFARATAAARSMGFPITDDFNGEQPDGFGMPDFTITRRGRRASAALAYLKPAMNRTNLTVRIRAEVQKVLIEGGEAKGVVYRHDGQERRCYADGEVILSSGAINSPQLLMLSGVGAGRDLQALGIETLVDSPQVGANLQDHPGAAMEFALDRRWAFEEEVRADRLARSLLNWSVRGKGIVGAPPLAISANVASHAGNPEVNLHFLLVPLAMETQVWFPGVKKRFGARLGAMWSLNYPRSRGKLSLKTPHAADHPAIAFNLLSDPHDRAEMIHGYRTLRELVRQPALAEVTGAMTRPEEPESDEAILDHVRNTGATAYHPSGTCRMGSDSQAVVDGALKVRGVRGLRVIDASVFPLLPGGNTNLPVMMVAEKAADLIRKRT</sequence>
<dbReference type="InterPro" id="IPR036188">
    <property type="entry name" value="FAD/NAD-bd_sf"/>
</dbReference>
<evidence type="ECO:0000256" key="3">
    <source>
        <dbReference type="ARBA" id="ARBA00022630"/>
    </source>
</evidence>